<protein>
    <submittedName>
        <fullName evidence="1">Uncharacterized protein</fullName>
    </submittedName>
</protein>
<accession>A0A8E0RR62</accession>
<proteinExistence type="predicted"/>
<evidence type="ECO:0000313" key="1">
    <source>
        <dbReference type="EMBL" id="KAA0185467.1"/>
    </source>
</evidence>
<dbReference type="Proteomes" id="UP000728185">
    <property type="component" value="Unassembled WGS sequence"/>
</dbReference>
<dbReference type="EMBL" id="LUCM01010434">
    <property type="protein sequence ID" value="KAA0185467.1"/>
    <property type="molecule type" value="Genomic_DNA"/>
</dbReference>
<organism evidence="1 2">
    <name type="scientific">Fasciolopsis buskii</name>
    <dbReference type="NCBI Taxonomy" id="27845"/>
    <lineage>
        <taxon>Eukaryota</taxon>
        <taxon>Metazoa</taxon>
        <taxon>Spiralia</taxon>
        <taxon>Lophotrochozoa</taxon>
        <taxon>Platyhelminthes</taxon>
        <taxon>Trematoda</taxon>
        <taxon>Digenea</taxon>
        <taxon>Plagiorchiida</taxon>
        <taxon>Echinostomata</taxon>
        <taxon>Echinostomatoidea</taxon>
        <taxon>Fasciolidae</taxon>
        <taxon>Fasciolopsis</taxon>
    </lineage>
</organism>
<name>A0A8E0RR62_9TREM</name>
<dbReference type="AlphaFoldDB" id="A0A8E0RR62"/>
<comment type="caution">
    <text evidence="1">The sequence shown here is derived from an EMBL/GenBank/DDBJ whole genome shotgun (WGS) entry which is preliminary data.</text>
</comment>
<dbReference type="OrthoDB" id="6334544at2759"/>
<sequence>MESRFTLGLDRNVDSTVKRLDQMLAQLEGYRPLLEQNVACAEFDIRATFDGLINALAQRQTQLLKQLDKAANEKLNVINSQKQMIESLRSDIIACISDRNKNIGQIQENLSRAESAVISSSSAPFVSFRTEKPIMHRTINNYGRIISQYCGHFADPSQPSSCLPRALEEEDDNEESVEYGYHTQSMVLHPFHMQPRVKPELLQWLSEEHNADFLDRSRMDQKLAYHIASKTPTGKFSMESQDVSITID</sequence>
<gene>
    <name evidence="1" type="ORF">FBUS_10583</name>
</gene>
<evidence type="ECO:0000313" key="2">
    <source>
        <dbReference type="Proteomes" id="UP000728185"/>
    </source>
</evidence>
<keyword evidence="2" id="KW-1185">Reference proteome</keyword>
<reference evidence="1" key="1">
    <citation type="submission" date="2019-05" db="EMBL/GenBank/DDBJ databases">
        <title>Annotation for the trematode Fasciolopsis buski.</title>
        <authorList>
            <person name="Choi Y.-J."/>
        </authorList>
    </citation>
    <scope>NUCLEOTIDE SEQUENCE</scope>
    <source>
        <strain evidence="1">HT</strain>
        <tissue evidence="1">Whole worm</tissue>
    </source>
</reference>